<protein>
    <submittedName>
        <fullName evidence="1">Uncharacterized protein</fullName>
    </submittedName>
</protein>
<evidence type="ECO:0000313" key="1">
    <source>
        <dbReference type="EMBL" id="KAK1459979.1"/>
    </source>
</evidence>
<accession>A0AAI9UK86</accession>
<name>A0AAI9UK86_9PEZI</name>
<dbReference type="EMBL" id="MLGG01000013">
    <property type="protein sequence ID" value="KAK1459979.1"/>
    <property type="molecule type" value="Genomic_DNA"/>
</dbReference>
<dbReference type="Proteomes" id="UP001239795">
    <property type="component" value="Unassembled WGS sequence"/>
</dbReference>
<dbReference type="AlphaFoldDB" id="A0AAI9UK86"/>
<comment type="caution">
    <text evidence="1">The sequence shown here is derived from an EMBL/GenBank/DDBJ whole genome shotgun (WGS) entry which is preliminary data.</text>
</comment>
<organism evidence="1 2">
    <name type="scientific">Colletotrichum melonis</name>
    <dbReference type="NCBI Taxonomy" id="1209925"/>
    <lineage>
        <taxon>Eukaryota</taxon>
        <taxon>Fungi</taxon>
        <taxon>Dikarya</taxon>
        <taxon>Ascomycota</taxon>
        <taxon>Pezizomycotina</taxon>
        <taxon>Sordariomycetes</taxon>
        <taxon>Hypocreomycetidae</taxon>
        <taxon>Glomerellales</taxon>
        <taxon>Glomerellaceae</taxon>
        <taxon>Colletotrichum</taxon>
        <taxon>Colletotrichum acutatum species complex</taxon>
    </lineage>
</organism>
<keyword evidence="2" id="KW-1185">Reference proteome</keyword>
<sequence length="37" mass="3920">MKEKAGKPNHILSPTASLCDSLALILLVSSGDVRPTR</sequence>
<evidence type="ECO:0000313" key="2">
    <source>
        <dbReference type="Proteomes" id="UP001239795"/>
    </source>
</evidence>
<gene>
    <name evidence="1" type="ORF">CMEL01_02978</name>
</gene>
<proteinExistence type="predicted"/>
<reference evidence="1 2" key="1">
    <citation type="submission" date="2016-10" db="EMBL/GenBank/DDBJ databases">
        <title>The genome sequence of Colletotrichum fioriniae PJ7.</title>
        <authorList>
            <person name="Baroncelli R."/>
        </authorList>
    </citation>
    <scope>NUCLEOTIDE SEQUENCE [LARGE SCALE GENOMIC DNA]</scope>
    <source>
        <strain evidence="1">Col 31</strain>
    </source>
</reference>